<dbReference type="Pfam" id="PF24877">
    <property type="entry name" value="ILV_EDD_C"/>
    <property type="match status" value="1"/>
</dbReference>
<dbReference type="PROSITE" id="PS00886">
    <property type="entry name" value="ILVD_EDD_1"/>
    <property type="match status" value="1"/>
</dbReference>
<reference evidence="9" key="1">
    <citation type="journal article" date="2005" name="Proc. Natl. Acad. Sci. U.S.A.">
        <title>The psychrophilic lifestyle as revealed by the genome sequence of Colwellia psychrerythraea 34H through genomic and proteomic analyses.</title>
        <authorList>
            <person name="Methe B.A."/>
            <person name="Nelson K.E."/>
            <person name="Deming J.W."/>
            <person name="Momen B."/>
            <person name="Melamud E."/>
            <person name="Zhang X."/>
            <person name="Moult J."/>
            <person name="Madupu R."/>
            <person name="Nelson W.C."/>
            <person name="Dodson R.J."/>
            <person name="Brinkac L.M."/>
            <person name="Daugherty S.C."/>
            <person name="Durkin A.S."/>
            <person name="DeBoy R.T."/>
            <person name="Kolonay J.F."/>
            <person name="Sullivan S.A."/>
            <person name="Zhou L."/>
            <person name="Davidsen T.M."/>
            <person name="Wu M."/>
            <person name="Huston A.L."/>
            <person name="Lewis M."/>
            <person name="Weaver B."/>
            <person name="Weidman J.F."/>
            <person name="Khouri H."/>
            <person name="Utterback T.R."/>
            <person name="Feldblyum T.V."/>
            <person name="Fraser C.M."/>
        </authorList>
    </citation>
    <scope>NUCLEOTIDE SEQUENCE [LARGE SCALE GENOMIC DNA]</scope>
    <source>
        <strain evidence="9">34H</strain>
    </source>
</reference>
<dbReference type="InterPro" id="IPR020558">
    <property type="entry name" value="DiOHA_6PGluconate_deHydtase_CS"/>
</dbReference>
<evidence type="ECO:0000256" key="6">
    <source>
        <dbReference type="ARBA" id="ARBA00023239"/>
    </source>
</evidence>
<keyword evidence="6" id="KW-0456">Lyase</keyword>
<dbReference type="FunFam" id="3.50.30.80:FF:000001">
    <property type="entry name" value="Dihydroxy-acid dehydratase"/>
    <property type="match status" value="1"/>
</dbReference>
<evidence type="ECO:0000313" key="9">
    <source>
        <dbReference type="EMBL" id="AAZ28104.1"/>
    </source>
</evidence>
<dbReference type="EMBL" id="CP000083">
    <property type="protein sequence ID" value="AAZ28104.1"/>
    <property type="molecule type" value="Genomic_DNA"/>
</dbReference>
<dbReference type="PROSITE" id="PS00887">
    <property type="entry name" value="ILVD_EDD_2"/>
    <property type="match status" value="1"/>
</dbReference>
<keyword evidence="4" id="KW-0408">Iron</keyword>
<dbReference type="Proteomes" id="UP000000547">
    <property type="component" value="Chromosome"/>
</dbReference>
<dbReference type="STRING" id="167879.CPS_2080"/>
<dbReference type="AlphaFoldDB" id="Q483G0"/>
<dbReference type="RefSeq" id="WP_011042901.1">
    <property type="nucleotide sequence ID" value="NC_003910.7"/>
</dbReference>
<dbReference type="Pfam" id="PF00920">
    <property type="entry name" value="ILVD_EDD_N"/>
    <property type="match status" value="1"/>
</dbReference>
<comment type="similarity">
    <text evidence="1">Belongs to the IlvD/Edd family.</text>
</comment>
<feature type="domain" description="Dihydroxy-acid/6-phosphogluconate dehydratase N-terminal" evidence="7">
    <location>
        <begin position="39"/>
        <end position="343"/>
    </location>
</feature>
<dbReference type="InterPro" id="IPR037237">
    <property type="entry name" value="IlvD/EDD_N"/>
</dbReference>
<feature type="domain" description="Dihydroxy-acid/6-phosphogluconate dehydratase C-terminal" evidence="8">
    <location>
        <begin position="355"/>
        <end position="545"/>
    </location>
</feature>
<evidence type="ECO:0000256" key="2">
    <source>
        <dbReference type="ARBA" id="ARBA00022723"/>
    </source>
</evidence>
<evidence type="ECO:0000313" key="10">
    <source>
        <dbReference type="Proteomes" id="UP000000547"/>
    </source>
</evidence>
<evidence type="ECO:0000259" key="8">
    <source>
        <dbReference type="Pfam" id="PF24877"/>
    </source>
</evidence>
<dbReference type="InterPro" id="IPR056740">
    <property type="entry name" value="ILV_EDD_C"/>
</dbReference>
<keyword evidence="3" id="KW-0460">Magnesium</keyword>
<dbReference type="PANTHER" id="PTHR43661">
    <property type="entry name" value="D-XYLONATE DEHYDRATASE"/>
    <property type="match status" value="1"/>
</dbReference>
<proteinExistence type="inferred from homology"/>
<gene>
    <name evidence="9" type="ordered locus">CPS_2080</name>
</gene>
<organism evidence="9 10">
    <name type="scientific">Colwellia psychrerythraea (strain 34H / ATCC BAA-681)</name>
    <name type="common">Vibrio psychroerythus</name>
    <dbReference type="NCBI Taxonomy" id="167879"/>
    <lineage>
        <taxon>Bacteria</taxon>
        <taxon>Pseudomonadati</taxon>
        <taxon>Pseudomonadota</taxon>
        <taxon>Gammaproteobacteria</taxon>
        <taxon>Alteromonadales</taxon>
        <taxon>Colwelliaceae</taxon>
        <taxon>Colwellia</taxon>
    </lineage>
</organism>
<evidence type="ECO:0000256" key="3">
    <source>
        <dbReference type="ARBA" id="ARBA00022842"/>
    </source>
</evidence>
<dbReference type="InterPro" id="IPR042096">
    <property type="entry name" value="Dihydro-acid_dehy_C"/>
</dbReference>
<protein>
    <submittedName>
        <fullName evidence="9">Dehydratase family protein</fullName>
    </submittedName>
</protein>
<accession>Q483G0</accession>
<sequence>MTSKKNSDVIYKSSSNILNEMRAGLIKGAGQDMERIKKRPLIAIANSHSELTTGHAHLAGLGAKVKQGIIAAGGEFAEFNVPAPCDGIAMAHDGMRYVLAQRDLIADIVETHVRSQAFDAVVFIAGCDKINPGMMMAMGRLDLPSLFLAGGPGQMNIRNTPTFNGNIDHGNYFNSPLEFKETFNCASCGACEFMGTANTFQCLAEALGICLPGSANIPAWHSDKLAAARATGEHIVHLFKEGITARQIMTKEAFNNALVMNMAIGGSTNAALHLPAIAHSAGIEMDIKAFETVDHIPTLLAISPNGPYGVQDLWAAGGMPAVMKVMQSDLDTSCLTVTGLPLQATIDNATILNPKVIPERSKPNRQEPGITVLRGNLAPEGCVIKQAGVKPELMYTSGPAICFDSEDDAINMIQDGKLKEGQVIVLRYMGPKGAPGMPEMLGATLALKVAGLSSASLITDGRFSGATSGPCVGHITPEASNGGFIAFIEDGDIITVDIKNRSIHCDVSDEEIEKRKQNWAPTIKPVAFGFMERYRKHVKTASEGAILD</sequence>
<evidence type="ECO:0000259" key="7">
    <source>
        <dbReference type="Pfam" id="PF00920"/>
    </source>
</evidence>
<dbReference type="InterPro" id="IPR000581">
    <property type="entry name" value="ILV_EDD_N"/>
</dbReference>
<dbReference type="SUPFAM" id="SSF52016">
    <property type="entry name" value="LeuD/IlvD-like"/>
    <property type="match status" value="1"/>
</dbReference>
<dbReference type="HOGENOM" id="CLU_014271_4_1_6"/>
<dbReference type="GO" id="GO:0005829">
    <property type="term" value="C:cytosol"/>
    <property type="evidence" value="ECO:0007669"/>
    <property type="project" value="TreeGrafter"/>
</dbReference>
<evidence type="ECO:0000256" key="5">
    <source>
        <dbReference type="ARBA" id="ARBA00023014"/>
    </source>
</evidence>
<dbReference type="SUPFAM" id="SSF143975">
    <property type="entry name" value="IlvD/EDD N-terminal domain-like"/>
    <property type="match status" value="1"/>
</dbReference>
<evidence type="ECO:0000256" key="4">
    <source>
        <dbReference type="ARBA" id="ARBA00023004"/>
    </source>
</evidence>
<dbReference type="PANTHER" id="PTHR43661:SF3">
    <property type="entry name" value="D-XYLONATE DEHYDRATASE YAGF-RELATED"/>
    <property type="match status" value="1"/>
</dbReference>
<dbReference type="GO" id="GO:0046872">
    <property type="term" value="F:metal ion binding"/>
    <property type="evidence" value="ECO:0007669"/>
    <property type="project" value="UniProtKB-KW"/>
</dbReference>
<dbReference type="Gene3D" id="3.50.30.80">
    <property type="entry name" value="IlvD/EDD C-terminal domain-like"/>
    <property type="match status" value="1"/>
</dbReference>
<dbReference type="GO" id="GO:0016836">
    <property type="term" value="F:hydro-lyase activity"/>
    <property type="evidence" value="ECO:0007669"/>
    <property type="project" value="TreeGrafter"/>
</dbReference>
<dbReference type="KEGG" id="cps:CPS_2080"/>
<keyword evidence="5" id="KW-0411">Iron-sulfur</keyword>
<keyword evidence="2" id="KW-0479">Metal-binding</keyword>
<dbReference type="GO" id="GO:0051536">
    <property type="term" value="F:iron-sulfur cluster binding"/>
    <property type="evidence" value="ECO:0007669"/>
    <property type="project" value="UniProtKB-KW"/>
</dbReference>
<name>Q483G0_COLP3</name>
<evidence type="ECO:0000256" key="1">
    <source>
        <dbReference type="ARBA" id="ARBA00006486"/>
    </source>
</evidence>